<evidence type="ECO:0000313" key="2">
    <source>
        <dbReference type="EMBL" id="MDO1537862.1"/>
    </source>
</evidence>
<dbReference type="Proteomes" id="UP001169027">
    <property type="component" value="Unassembled WGS sequence"/>
</dbReference>
<reference evidence="2" key="1">
    <citation type="submission" date="2023-06" db="EMBL/GenBank/DDBJ databases">
        <authorList>
            <person name="Jiang Y."/>
            <person name="Liu Q."/>
        </authorList>
    </citation>
    <scope>NUCLEOTIDE SEQUENCE</scope>
    <source>
        <strain evidence="2">CGMCC 1.12090</strain>
    </source>
</reference>
<dbReference type="RefSeq" id="WP_301816283.1">
    <property type="nucleotide sequence ID" value="NZ_JAUJZH010000051.1"/>
</dbReference>
<keyword evidence="3" id="KW-1185">Reference proteome</keyword>
<evidence type="ECO:0000256" key="1">
    <source>
        <dbReference type="SAM" id="MobiDB-lite"/>
    </source>
</evidence>
<protein>
    <submittedName>
        <fullName evidence="2">Uncharacterized protein</fullName>
    </submittedName>
</protein>
<feature type="region of interest" description="Disordered" evidence="1">
    <location>
        <begin position="1"/>
        <end position="30"/>
    </location>
</feature>
<sequence>MTEQRNPLTPDAEAGVEKSPAGLGSAGAAPVSGFANLEDKGGWLTFRVTRAGGSIPVRITRETMEDHFGAGPGDKGLAEAYLQHGETINAKVLELAPAGDVYSTENPLKLSTGDFE</sequence>
<evidence type="ECO:0000313" key="3">
    <source>
        <dbReference type="Proteomes" id="UP001169027"/>
    </source>
</evidence>
<gene>
    <name evidence="2" type="ORF">Q2T77_37100</name>
</gene>
<proteinExistence type="predicted"/>
<accession>A0ABT8SIM8</accession>
<organism evidence="2 3">
    <name type="scientific">Variovorax ginsengisoli</name>
    <dbReference type="NCBI Taxonomy" id="363844"/>
    <lineage>
        <taxon>Bacteria</taxon>
        <taxon>Pseudomonadati</taxon>
        <taxon>Pseudomonadota</taxon>
        <taxon>Betaproteobacteria</taxon>
        <taxon>Burkholderiales</taxon>
        <taxon>Comamonadaceae</taxon>
        <taxon>Variovorax</taxon>
    </lineage>
</organism>
<comment type="caution">
    <text evidence="2">The sequence shown here is derived from an EMBL/GenBank/DDBJ whole genome shotgun (WGS) entry which is preliminary data.</text>
</comment>
<dbReference type="EMBL" id="JAUKVY010000051">
    <property type="protein sequence ID" value="MDO1537862.1"/>
    <property type="molecule type" value="Genomic_DNA"/>
</dbReference>
<name>A0ABT8SIM8_9BURK</name>
<feature type="compositionally biased region" description="Low complexity" evidence="1">
    <location>
        <begin position="19"/>
        <end position="30"/>
    </location>
</feature>